<gene>
    <name evidence="1" type="ORF">DPMN_099784</name>
</gene>
<sequence length="111" mass="12653">MRDKRKIEKGSKAGGVRKPVTVRYYVLSDSHSCSNDSGCGSGNFDEFTSCRKMFKRKILDNSEFCDSPQSGSVGRLKHHQSEKYRPVECYCLHSGFSAHAHWLVGKKHWLQ</sequence>
<reference evidence="1" key="2">
    <citation type="submission" date="2020-11" db="EMBL/GenBank/DDBJ databases">
        <authorList>
            <person name="McCartney M.A."/>
            <person name="Auch B."/>
            <person name="Kono T."/>
            <person name="Mallez S."/>
            <person name="Becker A."/>
            <person name="Gohl D.M."/>
            <person name="Silverstein K.A.T."/>
            <person name="Koren S."/>
            <person name="Bechman K.B."/>
            <person name="Herman A."/>
            <person name="Abrahante J.E."/>
            <person name="Garbe J."/>
        </authorList>
    </citation>
    <scope>NUCLEOTIDE SEQUENCE</scope>
    <source>
        <strain evidence="1">Duluth1</strain>
        <tissue evidence="1">Whole animal</tissue>
    </source>
</reference>
<dbReference type="EMBL" id="JAIWYP010000003">
    <property type="protein sequence ID" value="KAH3857182.1"/>
    <property type="molecule type" value="Genomic_DNA"/>
</dbReference>
<dbReference type="Proteomes" id="UP000828390">
    <property type="component" value="Unassembled WGS sequence"/>
</dbReference>
<evidence type="ECO:0000313" key="2">
    <source>
        <dbReference type="Proteomes" id="UP000828390"/>
    </source>
</evidence>
<protein>
    <submittedName>
        <fullName evidence="1">Uncharacterized protein</fullName>
    </submittedName>
</protein>
<dbReference type="AlphaFoldDB" id="A0A9D4LEJ0"/>
<accession>A0A9D4LEJ0</accession>
<comment type="caution">
    <text evidence="1">The sequence shown here is derived from an EMBL/GenBank/DDBJ whole genome shotgun (WGS) entry which is preliminary data.</text>
</comment>
<proteinExistence type="predicted"/>
<reference evidence="1" key="1">
    <citation type="journal article" date="2019" name="bioRxiv">
        <title>The Genome of the Zebra Mussel, Dreissena polymorpha: A Resource for Invasive Species Research.</title>
        <authorList>
            <person name="McCartney M.A."/>
            <person name="Auch B."/>
            <person name="Kono T."/>
            <person name="Mallez S."/>
            <person name="Zhang Y."/>
            <person name="Obille A."/>
            <person name="Becker A."/>
            <person name="Abrahante J.E."/>
            <person name="Garbe J."/>
            <person name="Badalamenti J.P."/>
            <person name="Herman A."/>
            <person name="Mangelson H."/>
            <person name="Liachko I."/>
            <person name="Sullivan S."/>
            <person name="Sone E.D."/>
            <person name="Koren S."/>
            <person name="Silverstein K.A.T."/>
            <person name="Beckman K.B."/>
            <person name="Gohl D.M."/>
        </authorList>
    </citation>
    <scope>NUCLEOTIDE SEQUENCE</scope>
    <source>
        <strain evidence="1">Duluth1</strain>
        <tissue evidence="1">Whole animal</tissue>
    </source>
</reference>
<organism evidence="1 2">
    <name type="scientific">Dreissena polymorpha</name>
    <name type="common">Zebra mussel</name>
    <name type="synonym">Mytilus polymorpha</name>
    <dbReference type="NCBI Taxonomy" id="45954"/>
    <lineage>
        <taxon>Eukaryota</taxon>
        <taxon>Metazoa</taxon>
        <taxon>Spiralia</taxon>
        <taxon>Lophotrochozoa</taxon>
        <taxon>Mollusca</taxon>
        <taxon>Bivalvia</taxon>
        <taxon>Autobranchia</taxon>
        <taxon>Heteroconchia</taxon>
        <taxon>Euheterodonta</taxon>
        <taxon>Imparidentia</taxon>
        <taxon>Neoheterodontei</taxon>
        <taxon>Myida</taxon>
        <taxon>Dreissenoidea</taxon>
        <taxon>Dreissenidae</taxon>
        <taxon>Dreissena</taxon>
    </lineage>
</organism>
<keyword evidence="2" id="KW-1185">Reference proteome</keyword>
<name>A0A9D4LEJ0_DREPO</name>
<evidence type="ECO:0000313" key="1">
    <source>
        <dbReference type="EMBL" id="KAH3857182.1"/>
    </source>
</evidence>